<dbReference type="SMART" id="SM00966">
    <property type="entry name" value="SpoVT_AbrB"/>
    <property type="match status" value="1"/>
</dbReference>
<sequence length="344" mass="36867">MSAMETRKIQQVGGGTYTVSLPKEWATAADIEPGAVVALHSHIDGTLVVQTGVDEADATDPLALSVDDADPACLERTLRAAYAAGIDTVELDAPDGIADETHRLVEAVTRELTGVTVTESNERTIRVRSLLDAEEVSITQSVRQLQFAALSTHRDATAALASPTTDGTAGRDGQTERIAAMVDHYFERGLDSLSVMDALGLTRPELFVRWVTARELERVADHAERIATVAGRLDAPVERELAAEFGELADRSRGLVRDAVAVVLDAADAAAARRLLGDADELCTDIRALDRRLFETEGVDYRLTHAVDGLRRTAESGGAIAEVGLRSLLRERRSSAPLHVGSAQ</sequence>
<gene>
    <name evidence="2" type="ORF">NDI56_19175</name>
</gene>
<keyword evidence="3" id="KW-1185">Reference proteome</keyword>
<dbReference type="Gene3D" id="1.20.58.220">
    <property type="entry name" value="Phosphate transport system protein phou homolog 2, domain 2"/>
    <property type="match status" value="1"/>
</dbReference>
<dbReference type="InterPro" id="IPR038078">
    <property type="entry name" value="PhoU-like_sf"/>
</dbReference>
<accession>A0ABU2FH05</accession>
<name>A0ABU2FH05_9EURY</name>
<reference evidence="2 3" key="1">
    <citation type="submission" date="2022-06" db="EMBL/GenBank/DDBJ databases">
        <title>Haloarcula sp. a new haloarchaeum isolate from saline soil.</title>
        <authorList>
            <person name="Strakova D."/>
            <person name="Galisteo C."/>
            <person name="Sanchez-Porro C."/>
            <person name="Ventosa A."/>
        </authorList>
    </citation>
    <scope>NUCLEOTIDE SEQUENCE [LARGE SCALE GENOMIC DNA]</scope>
    <source>
        <strain evidence="2 3">S1CR25-12</strain>
    </source>
</reference>
<evidence type="ECO:0000313" key="3">
    <source>
        <dbReference type="Proteomes" id="UP001259659"/>
    </source>
</evidence>
<comment type="caution">
    <text evidence="2">The sequence shown here is derived from an EMBL/GenBank/DDBJ whole genome shotgun (WGS) entry which is preliminary data.</text>
</comment>
<proteinExistence type="predicted"/>
<protein>
    <submittedName>
        <fullName evidence="2">Phosphate uptake regulator PhoU</fullName>
    </submittedName>
</protein>
<dbReference type="EMBL" id="JAMQON010000007">
    <property type="protein sequence ID" value="MDS0261527.1"/>
    <property type="molecule type" value="Genomic_DNA"/>
</dbReference>
<feature type="domain" description="SpoVT-AbrB" evidence="1">
    <location>
        <begin position="11"/>
        <end position="57"/>
    </location>
</feature>
<organism evidence="2 3">
    <name type="scientific">Haloarcula saliterrae</name>
    <dbReference type="NCBI Taxonomy" id="2950534"/>
    <lineage>
        <taxon>Archaea</taxon>
        <taxon>Methanobacteriati</taxon>
        <taxon>Methanobacteriota</taxon>
        <taxon>Stenosarchaea group</taxon>
        <taxon>Halobacteria</taxon>
        <taxon>Halobacteriales</taxon>
        <taxon>Haloarculaceae</taxon>
        <taxon>Haloarcula</taxon>
    </lineage>
</organism>
<dbReference type="SUPFAM" id="SSF109755">
    <property type="entry name" value="PhoU-like"/>
    <property type="match status" value="1"/>
</dbReference>
<evidence type="ECO:0000313" key="2">
    <source>
        <dbReference type="EMBL" id="MDS0261527.1"/>
    </source>
</evidence>
<evidence type="ECO:0000259" key="1">
    <source>
        <dbReference type="SMART" id="SM00966"/>
    </source>
</evidence>
<dbReference type="RefSeq" id="WP_310921397.1">
    <property type="nucleotide sequence ID" value="NZ_JAMQON010000007.1"/>
</dbReference>
<dbReference type="Proteomes" id="UP001259659">
    <property type="component" value="Unassembled WGS sequence"/>
</dbReference>
<dbReference type="InterPro" id="IPR007159">
    <property type="entry name" value="SpoVT-AbrB_dom"/>
</dbReference>
<dbReference type="Pfam" id="PF04014">
    <property type="entry name" value="MazE_antitoxin"/>
    <property type="match status" value="1"/>
</dbReference>